<evidence type="ECO:0000259" key="1">
    <source>
        <dbReference type="Pfam" id="PF13843"/>
    </source>
</evidence>
<keyword evidence="3" id="KW-1185">Reference proteome</keyword>
<organism evidence="2 3">
    <name type="scientific">Acanthoscelides obtectus</name>
    <name type="common">Bean weevil</name>
    <name type="synonym">Bruchus obtectus</name>
    <dbReference type="NCBI Taxonomy" id="200917"/>
    <lineage>
        <taxon>Eukaryota</taxon>
        <taxon>Metazoa</taxon>
        <taxon>Ecdysozoa</taxon>
        <taxon>Arthropoda</taxon>
        <taxon>Hexapoda</taxon>
        <taxon>Insecta</taxon>
        <taxon>Pterygota</taxon>
        <taxon>Neoptera</taxon>
        <taxon>Endopterygota</taxon>
        <taxon>Coleoptera</taxon>
        <taxon>Polyphaga</taxon>
        <taxon>Cucujiformia</taxon>
        <taxon>Chrysomeloidea</taxon>
        <taxon>Chrysomelidae</taxon>
        <taxon>Bruchinae</taxon>
        <taxon>Bruchini</taxon>
        <taxon>Acanthoscelides</taxon>
    </lineage>
</organism>
<comment type="caution">
    <text evidence="2">The sequence shown here is derived from an EMBL/GenBank/DDBJ whole genome shotgun (WGS) entry which is preliminary data.</text>
</comment>
<protein>
    <recommendedName>
        <fullName evidence="1">PiggyBac transposable element-derived protein domain-containing protein</fullName>
    </recommendedName>
</protein>
<feature type="domain" description="PiggyBac transposable element-derived protein" evidence="1">
    <location>
        <begin position="16"/>
        <end position="93"/>
    </location>
</feature>
<name>A0A9P0M259_ACAOB</name>
<evidence type="ECO:0000313" key="3">
    <source>
        <dbReference type="Proteomes" id="UP001152888"/>
    </source>
</evidence>
<dbReference type="Pfam" id="PF13843">
    <property type="entry name" value="DDE_Tnp_1_7"/>
    <property type="match status" value="1"/>
</dbReference>
<dbReference type="OrthoDB" id="6782332at2759"/>
<dbReference type="Proteomes" id="UP001152888">
    <property type="component" value="Unassembled WGS sequence"/>
</dbReference>
<gene>
    <name evidence="2" type="ORF">ACAOBT_LOCUS28726</name>
</gene>
<sequence>MENEIILRTNEKILVFQDKFSNPNRAELRELTKEEFRAFLSILYYSAVFKSNDEDFQEMFATDGTGRDIFRSIMSLKRVYVLLACLSKTQQRHFGKKKDA</sequence>
<accession>A0A9P0M259</accession>
<dbReference type="InterPro" id="IPR029526">
    <property type="entry name" value="PGBD"/>
</dbReference>
<dbReference type="EMBL" id="CAKOFQ010007656">
    <property type="protein sequence ID" value="CAH2005770.1"/>
    <property type="molecule type" value="Genomic_DNA"/>
</dbReference>
<dbReference type="AlphaFoldDB" id="A0A9P0M259"/>
<reference evidence="2" key="1">
    <citation type="submission" date="2022-03" db="EMBL/GenBank/DDBJ databases">
        <authorList>
            <person name="Sayadi A."/>
        </authorList>
    </citation>
    <scope>NUCLEOTIDE SEQUENCE</scope>
</reference>
<evidence type="ECO:0000313" key="2">
    <source>
        <dbReference type="EMBL" id="CAH2005770.1"/>
    </source>
</evidence>
<proteinExistence type="predicted"/>